<dbReference type="AlphaFoldDB" id="E4PXS2"/>
<keyword evidence="1" id="KW-1133">Transmembrane helix</keyword>
<feature type="transmembrane region" description="Helical" evidence="1">
    <location>
        <begin position="43"/>
        <end position="67"/>
    </location>
</feature>
<gene>
    <name evidence="2" type="ORF">SUD_0006p2</name>
    <name evidence="3" type="ORF">SUK_0007p2</name>
</gene>
<keyword evidence="2" id="KW-0614">Plasmid</keyword>
<sequence length="70" mass="8271">MKGVYFMNENLEKYIKSLPLLGLLISILLIVLFFFILDVDEDLFVVFLYCLLPLIVNLSIYGFYVFVKRK</sequence>
<evidence type="ECO:0000313" key="2">
    <source>
        <dbReference type="EMBL" id="ADM28868.1"/>
    </source>
</evidence>
<geneLocation type="plasmid" evidence="3">
    <name>p18811-P03</name>
</geneLocation>
<evidence type="ECO:0008006" key="4">
    <source>
        <dbReference type="Google" id="ProtNLM"/>
    </source>
</evidence>
<evidence type="ECO:0000313" key="3">
    <source>
        <dbReference type="EMBL" id="ADM29039.1"/>
    </source>
</evidence>
<name>E4PXS2_STAAU</name>
<evidence type="ECO:0000256" key="1">
    <source>
        <dbReference type="SAM" id="Phobius"/>
    </source>
</evidence>
<keyword evidence="1" id="KW-0472">Membrane</keyword>
<dbReference type="EMBL" id="CP002135">
    <property type="protein sequence ID" value="ADM28868.1"/>
    <property type="molecule type" value="Genomic_DNA"/>
</dbReference>
<feature type="transmembrane region" description="Helical" evidence="1">
    <location>
        <begin position="20"/>
        <end position="37"/>
    </location>
</feature>
<protein>
    <recommendedName>
        <fullName evidence="4">Doubtful CDS</fullName>
    </recommendedName>
</protein>
<organism evidence="2">
    <name type="scientific">Staphylococcus aureus</name>
    <dbReference type="NCBI Taxonomy" id="1280"/>
    <lineage>
        <taxon>Bacteria</taxon>
        <taxon>Bacillati</taxon>
        <taxon>Bacillota</taxon>
        <taxon>Bacilli</taxon>
        <taxon>Bacillales</taxon>
        <taxon>Staphylococcaceae</taxon>
        <taxon>Staphylococcus</taxon>
    </lineage>
</organism>
<dbReference type="EMBL" id="CP002143">
    <property type="protein sequence ID" value="ADM29039.1"/>
    <property type="molecule type" value="Genomic_DNA"/>
</dbReference>
<accession>E4PXS2</accession>
<proteinExistence type="predicted"/>
<geneLocation type="plasmid" evidence="2">
    <name>p18807-P03</name>
</geneLocation>
<reference evidence="2" key="1">
    <citation type="journal article" date="2010" name="J. Clin. Microbiol.">
        <title>Complete nucleotide sequence analysis of plasmids in strains of Staphylococcus aureus clone USA300 reveals a high level of identity among isolates with closely related core genome sequences.</title>
        <authorList>
            <person name="Kennedy A.D."/>
            <person name="Porcella S.F."/>
            <person name="Martens C."/>
            <person name="Whitney A.R."/>
            <person name="Braughton K.R."/>
            <person name="Chen L."/>
            <person name="Craig C.T."/>
            <person name="Tenover F.C."/>
            <person name="Kreiswirth B.N."/>
            <person name="Musser J.M."/>
            <person name="Deleo F.R."/>
        </authorList>
    </citation>
    <scope>NUCLEOTIDE SEQUENCE</scope>
    <source>
        <strain evidence="2">18807</strain>
        <strain evidence="3">18811</strain>
        <plasmid evidence="2">p18807-P03</plasmid>
        <plasmid evidence="3">p18811-P03</plasmid>
    </source>
</reference>
<keyword evidence="1" id="KW-0812">Transmembrane</keyword>